<dbReference type="AlphaFoldDB" id="A0A918ZML6"/>
<sequence>MYVGAEPEGYARAVRLTRDGLEGLGTDQRGHWGWAEVRSVAVRDVRARSSARLFASTAVDMALNVVGVGTDLPGLFEVHVETADGTVELDTYAAPAIGGYVQSEYDLSVALLERFVAGTADVDALAEWGRAHAGEGTPGREEREALLRKWAEGAVEG</sequence>
<reference evidence="1" key="2">
    <citation type="submission" date="2020-09" db="EMBL/GenBank/DDBJ databases">
        <authorList>
            <person name="Sun Q."/>
            <person name="Zhou Y."/>
        </authorList>
    </citation>
    <scope>NUCLEOTIDE SEQUENCE</scope>
    <source>
        <strain evidence="1">CGMCC 4.7403</strain>
    </source>
</reference>
<dbReference type="EMBL" id="BNAT01000051">
    <property type="protein sequence ID" value="GHE60668.1"/>
    <property type="molecule type" value="Genomic_DNA"/>
</dbReference>
<reference evidence="1" key="1">
    <citation type="journal article" date="2014" name="Int. J. Syst. Evol. Microbiol.">
        <title>Complete genome sequence of Corynebacterium casei LMG S-19264T (=DSM 44701T), isolated from a smear-ripened cheese.</title>
        <authorList>
            <consortium name="US DOE Joint Genome Institute (JGI-PGF)"/>
            <person name="Walter F."/>
            <person name="Albersmeier A."/>
            <person name="Kalinowski J."/>
            <person name="Ruckert C."/>
        </authorList>
    </citation>
    <scope>NUCLEOTIDE SEQUENCE</scope>
    <source>
        <strain evidence="1">CGMCC 4.7403</strain>
    </source>
</reference>
<keyword evidence="2" id="KW-1185">Reference proteome</keyword>
<protein>
    <submittedName>
        <fullName evidence="1">Uncharacterized protein</fullName>
    </submittedName>
</protein>
<name>A0A918ZML6_9ACTN</name>
<evidence type="ECO:0000313" key="1">
    <source>
        <dbReference type="EMBL" id="GHE60668.1"/>
    </source>
</evidence>
<gene>
    <name evidence="1" type="ORF">GCM10017771_83840</name>
</gene>
<dbReference type="Proteomes" id="UP000603227">
    <property type="component" value="Unassembled WGS sequence"/>
</dbReference>
<organism evidence="1 2">
    <name type="scientific">Streptomyces capitiformicae</name>
    <dbReference type="NCBI Taxonomy" id="2014920"/>
    <lineage>
        <taxon>Bacteria</taxon>
        <taxon>Bacillati</taxon>
        <taxon>Actinomycetota</taxon>
        <taxon>Actinomycetes</taxon>
        <taxon>Kitasatosporales</taxon>
        <taxon>Streptomycetaceae</taxon>
        <taxon>Streptomyces</taxon>
    </lineage>
</organism>
<evidence type="ECO:0000313" key="2">
    <source>
        <dbReference type="Proteomes" id="UP000603227"/>
    </source>
</evidence>
<proteinExistence type="predicted"/>
<comment type="caution">
    <text evidence="1">The sequence shown here is derived from an EMBL/GenBank/DDBJ whole genome shotgun (WGS) entry which is preliminary data.</text>
</comment>
<accession>A0A918ZML6</accession>